<evidence type="ECO:0000256" key="4">
    <source>
        <dbReference type="ARBA" id="ARBA00023002"/>
    </source>
</evidence>
<evidence type="ECO:0000313" key="7">
    <source>
        <dbReference type="Proteomes" id="UP000326268"/>
    </source>
</evidence>
<sequence length="333" mass="36494">MPSSTDPEHVSPDRLGCRLSFAFSGKSARNRFLKSSTGERMASFSETDISCRGIPSAELVNLYRHWGEGSIGLIITGNVMIDCAHLVSAGDAIIPVDAQLKGLRFDRFSGIALEAKRHGSLVIAQLCHPGRQTPLHLQPFPISAGFAHAAAYAERAGFDGIQLQAAHGHLLSQFLSPRTNKRQDSYGGNVKNRMRLISEIRKAISERVAKDFIVWIKINAVEFQQSAFGSEETDQLSIELERRRFDFVELSGGTYEDWTMHRKQVASIQRHEAGSPELLSDQDRLALLHTQFSAGNIDVQAVWGLLLLSDLVSNPSGADIAAELCQIASLGSV</sequence>
<dbReference type="PANTHER" id="PTHR43656:SF5">
    <property type="entry name" value="NADH:FLAVIN OXIDOREDUCTASE_NADH OXIDASE N-TERMINAL DOMAIN-CONTAINING PROTEIN"/>
    <property type="match status" value="1"/>
</dbReference>
<dbReference type="Pfam" id="PF00724">
    <property type="entry name" value="Oxidored_FMN"/>
    <property type="match status" value="1"/>
</dbReference>
<organism evidence="6 7">
    <name type="scientific">Aspergillus caelatus</name>
    <dbReference type="NCBI Taxonomy" id="61420"/>
    <lineage>
        <taxon>Eukaryota</taxon>
        <taxon>Fungi</taxon>
        <taxon>Dikarya</taxon>
        <taxon>Ascomycota</taxon>
        <taxon>Pezizomycotina</taxon>
        <taxon>Eurotiomycetes</taxon>
        <taxon>Eurotiomycetidae</taxon>
        <taxon>Eurotiales</taxon>
        <taxon>Aspergillaceae</taxon>
        <taxon>Aspergillus</taxon>
        <taxon>Aspergillus subgen. Circumdati</taxon>
    </lineage>
</organism>
<protein>
    <recommendedName>
        <fullName evidence="5">NADH:flavin oxidoreductase/NADH oxidase N-terminal domain-containing protein</fullName>
    </recommendedName>
</protein>
<dbReference type="OrthoDB" id="1663137at2759"/>
<comment type="similarity">
    <text evidence="1">Belongs to the NADH:flavin oxidoreductase/NADH oxidase family.</text>
</comment>
<name>A0A5N6ZM40_9EURO</name>
<evidence type="ECO:0000259" key="5">
    <source>
        <dbReference type="Pfam" id="PF00724"/>
    </source>
</evidence>
<evidence type="ECO:0000256" key="2">
    <source>
        <dbReference type="ARBA" id="ARBA00022630"/>
    </source>
</evidence>
<keyword evidence="2" id="KW-0285">Flavoprotein</keyword>
<keyword evidence="7" id="KW-1185">Reference proteome</keyword>
<keyword evidence="4" id="KW-0560">Oxidoreductase</keyword>
<dbReference type="GO" id="GO:0016491">
    <property type="term" value="F:oxidoreductase activity"/>
    <property type="evidence" value="ECO:0007669"/>
    <property type="project" value="UniProtKB-KW"/>
</dbReference>
<reference evidence="6 7" key="1">
    <citation type="submission" date="2019-04" db="EMBL/GenBank/DDBJ databases">
        <title>Friends and foes A comparative genomics studyof 23 Aspergillus species from section Flavi.</title>
        <authorList>
            <consortium name="DOE Joint Genome Institute"/>
            <person name="Kjaerbolling I."/>
            <person name="Vesth T."/>
            <person name="Frisvad J.C."/>
            <person name="Nybo J.L."/>
            <person name="Theobald S."/>
            <person name="Kildgaard S."/>
            <person name="Isbrandt T."/>
            <person name="Kuo A."/>
            <person name="Sato A."/>
            <person name="Lyhne E.K."/>
            <person name="Kogle M.E."/>
            <person name="Wiebenga A."/>
            <person name="Kun R.S."/>
            <person name="Lubbers R.J."/>
            <person name="Makela M.R."/>
            <person name="Barry K."/>
            <person name="Chovatia M."/>
            <person name="Clum A."/>
            <person name="Daum C."/>
            <person name="Haridas S."/>
            <person name="He G."/>
            <person name="LaButti K."/>
            <person name="Lipzen A."/>
            <person name="Mondo S."/>
            <person name="Riley R."/>
            <person name="Salamov A."/>
            <person name="Simmons B.A."/>
            <person name="Magnuson J.K."/>
            <person name="Henrissat B."/>
            <person name="Mortensen U.H."/>
            <person name="Larsen T.O."/>
            <person name="Devries R.P."/>
            <person name="Grigoriev I.V."/>
            <person name="Machida M."/>
            <person name="Baker S.E."/>
            <person name="Andersen M.R."/>
        </authorList>
    </citation>
    <scope>NUCLEOTIDE SEQUENCE [LARGE SCALE GENOMIC DNA]</scope>
    <source>
        <strain evidence="6 7">CBS 763.97</strain>
    </source>
</reference>
<dbReference type="InterPro" id="IPR051799">
    <property type="entry name" value="NADH_flavin_oxidoreductase"/>
</dbReference>
<dbReference type="GeneID" id="43658184"/>
<dbReference type="RefSeq" id="XP_031920331.1">
    <property type="nucleotide sequence ID" value="XM_032073738.1"/>
</dbReference>
<evidence type="ECO:0000313" key="6">
    <source>
        <dbReference type="EMBL" id="KAE8357250.1"/>
    </source>
</evidence>
<dbReference type="Proteomes" id="UP000326268">
    <property type="component" value="Unassembled WGS sequence"/>
</dbReference>
<dbReference type="AlphaFoldDB" id="A0A5N6ZM40"/>
<dbReference type="SUPFAM" id="SSF51395">
    <property type="entry name" value="FMN-linked oxidoreductases"/>
    <property type="match status" value="1"/>
</dbReference>
<dbReference type="InterPro" id="IPR013785">
    <property type="entry name" value="Aldolase_TIM"/>
</dbReference>
<dbReference type="PANTHER" id="PTHR43656">
    <property type="entry name" value="BINDING OXIDOREDUCTASE, PUTATIVE (AFU_ORTHOLOGUE AFUA_2G08260)-RELATED"/>
    <property type="match status" value="1"/>
</dbReference>
<keyword evidence="3" id="KW-0288">FMN</keyword>
<proteinExistence type="inferred from homology"/>
<dbReference type="EMBL" id="ML738073">
    <property type="protein sequence ID" value="KAE8357250.1"/>
    <property type="molecule type" value="Genomic_DNA"/>
</dbReference>
<dbReference type="Gene3D" id="3.20.20.70">
    <property type="entry name" value="Aldolase class I"/>
    <property type="match status" value="2"/>
</dbReference>
<feature type="domain" description="NADH:flavin oxidoreductase/NADH oxidase N-terminal" evidence="5">
    <location>
        <begin position="145"/>
        <end position="267"/>
    </location>
</feature>
<gene>
    <name evidence="6" type="ORF">BDV27DRAFT_164688</name>
</gene>
<evidence type="ECO:0000256" key="1">
    <source>
        <dbReference type="ARBA" id="ARBA00005979"/>
    </source>
</evidence>
<dbReference type="InterPro" id="IPR001155">
    <property type="entry name" value="OxRdtase_FMN_N"/>
</dbReference>
<dbReference type="GO" id="GO:0010181">
    <property type="term" value="F:FMN binding"/>
    <property type="evidence" value="ECO:0007669"/>
    <property type="project" value="InterPro"/>
</dbReference>
<accession>A0A5N6ZM40</accession>
<evidence type="ECO:0000256" key="3">
    <source>
        <dbReference type="ARBA" id="ARBA00022643"/>
    </source>
</evidence>